<dbReference type="Pfam" id="PF00069">
    <property type="entry name" value="Pkinase"/>
    <property type="match status" value="1"/>
</dbReference>
<evidence type="ECO:0000256" key="8">
    <source>
        <dbReference type="ARBA" id="ARBA00048679"/>
    </source>
</evidence>
<evidence type="ECO:0000256" key="5">
    <source>
        <dbReference type="ARBA" id="ARBA00022777"/>
    </source>
</evidence>
<keyword evidence="4" id="KW-0547">Nucleotide-binding</keyword>
<dbReference type="PROSITE" id="PS00108">
    <property type="entry name" value="PROTEIN_KINASE_ST"/>
    <property type="match status" value="1"/>
</dbReference>
<feature type="compositionally biased region" description="Basic and acidic residues" evidence="9">
    <location>
        <begin position="96"/>
        <end position="108"/>
    </location>
</feature>
<dbReference type="InterPro" id="IPR011009">
    <property type="entry name" value="Kinase-like_dom_sf"/>
</dbReference>
<comment type="caution">
    <text evidence="11">The sequence shown here is derived from an EMBL/GenBank/DDBJ whole genome shotgun (WGS) entry which is preliminary data.</text>
</comment>
<keyword evidence="2" id="KW-0723">Serine/threonine-protein kinase</keyword>
<evidence type="ECO:0000256" key="2">
    <source>
        <dbReference type="ARBA" id="ARBA00022527"/>
    </source>
</evidence>
<dbReference type="GO" id="GO:0005524">
    <property type="term" value="F:ATP binding"/>
    <property type="evidence" value="ECO:0007669"/>
    <property type="project" value="UniProtKB-KW"/>
</dbReference>
<dbReference type="InterPro" id="IPR050588">
    <property type="entry name" value="WNK_Ser-Thr_kinase"/>
</dbReference>
<organism evidence="11 12">
    <name type="scientific">Marchantia polymorpha subsp. ruderalis</name>
    <dbReference type="NCBI Taxonomy" id="1480154"/>
    <lineage>
        <taxon>Eukaryota</taxon>
        <taxon>Viridiplantae</taxon>
        <taxon>Streptophyta</taxon>
        <taxon>Embryophyta</taxon>
        <taxon>Marchantiophyta</taxon>
        <taxon>Marchantiopsida</taxon>
        <taxon>Marchantiidae</taxon>
        <taxon>Marchantiales</taxon>
        <taxon>Marchantiaceae</taxon>
        <taxon>Marchantia</taxon>
    </lineage>
</organism>
<dbReference type="CDD" id="cd13983">
    <property type="entry name" value="STKc_WNK"/>
    <property type="match status" value="1"/>
</dbReference>
<evidence type="ECO:0000256" key="7">
    <source>
        <dbReference type="ARBA" id="ARBA00047899"/>
    </source>
</evidence>
<dbReference type="PROSITE" id="PS50011">
    <property type="entry name" value="PROTEIN_KINASE_DOM"/>
    <property type="match status" value="1"/>
</dbReference>
<feature type="compositionally biased region" description="Basic and acidic residues" evidence="9">
    <location>
        <begin position="676"/>
        <end position="687"/>
    </location>
</feature>
<comment type="catalytic activity">
    <reaction evidence="8">
        <text>L-seryl-[protein] + ATP = O-phospho-L-seryl-[protein] + ADP + H(+)</text>
        <dbReference type="Rhea" id="RHEA:17989"/>
        <dbReference type="Rhea" id="RHEA-COMP:9863"/>
        <dbReference type="Rhea" id="RHEA-COMP:11604"/>
        <dbReference type="ChEBI" id="CHEBI:15378"/>
        <dbReference type="ChEBI" id="CHEBI:29999"/>
        <dbReference type="ChEBI" id="CHEBI:30616"/>
        <dbReference type="ChEBI" id="CHEBI:83421"/>
        <dbReference type="ChEBI" id="CHEBI:456216"/>
        <dbReference type="EC" id="2.7.11.1"/>
    </reaction>
</comment>
<feature type="region of interest" description="Disordered" evidence="9">
    <location>
        <begin position="813"/>
        <end position="851"/>
    </location>
</feature>
<name>A0A176W792_MARPO</name>
<keyword evidence="6" id="KW-0067">ATP-binding</keyword>
<feature type="region of interest" description="Disordered" evidence="9">
    <location>
        <begin position="661"/>
        <end position="731"/>
    </location>
</feature>
<keyword evidence="12" id="KW-1185">Reference proteome</keyword>
<feature type="region of interest" description="Disordered" evidence="9">
    <location>
        <begin position="267"/>
        <end position="317"/>
    </location>
</feature>
<feature type="region of interest" description="Disordered" evidence="9">
    <location>
        <begin position="1"/>
        <end position="200"/>
    </location>
</feature>
<evidence type="ECO:0000256" key="9">
    <source>
        <dbReference type="SAM" id="MobiDB-lite"/>
    </source>
</evidence>
<feature type="compositionally biased region" description="Acidic residues" evidence="9">
    <location>
        <begin position="688"/>
        <end position="701"/>
    </location>
</feature>
<dbReference type="InterPro" id="IPR000719">
    <property type="entry name" value="Prot_kinase_dom"/>
</dbReference>
<accession>A0A176W792</accession>
<comment type="catalytic activity">
    <reaction evidence="7">
        <text>L-threonyl-[protein] + ATP = O-phospho-L-threonyl-[protein] + ADP + H(+)</text>
        <dbReference type="Rhea" id="RHEA:46608"/>
        <dbReference type="Rhea" id="RHEA-COMP:11060"/>
        <dbReference type="Rhea" id="RHEA-COMP:11605"/>
        <dbReference type="ChEBI" id="CHEBI:15378"/>
        <dbReference type="ChEBI" id="CHEBI:30013"/>
        <dbReference type="ChEBI" id="CHEBI:30616"/>
        <dbReference type="ChEBI" id="CHEBI:61977"/>
        <dbReference type="ChEBI" id="CHEBI:456216"/>
        <dbReference type="EC" id="2.7.11.1"/>
    </reaction>
</comment>
<dbReference type="FunFam" id="3.30.200.20:FF:000075">
    <property type="entry name" value="Probable serine/threonine-protein kinase WNK1"/>
    <property type="match status" value="1"/>
</dbReference>
<dbReference type="AlphaFoldDB" id="A0A176W792"/>
<feature type="compositionally biased region" description="Basic and acidic residues" evidence="9">
    <location>
        <begin position="67"/>
        <end position="85"/>
    </location>
</feature>
<evidence type="ECO:0000256" key="4">
    <source>
        <dbReference type="ARBA" id="ARBA00022741"/>
    </source>
</evidence>
<dbReference type="PANTHER" id="PTHR13902">
    <property type="entry name" value="SERINE/THREONINE-PROTEIN KINASE WNK WITH NO LYSINE -RELATED"/>
    <property type="match status" value="1"/>
</dbReference>
<protein>
    <recommendedName>
        <fullName evidence="1">non-specific serine/threonine protein kinase</fullName>
        <ecNumber evidence="1">2.7.11.1</ecNumber>
    </recommendedName>
</protein>
<keyword evidence="3" id="KW-0808">Transferase</keyword>
<dbReference type="SUPFAM" id="SSF56112">
    <property type="entry name" value="Protein kinase-like (PK-like)"/>
    <property type="match status" value="1"/>
</dbReference>
<dbReference type="InterPro" id="IPR024678">
    <property type="entry name" value="Kinase_OSR1/WNK_CCT"/>
</dbReference>
<reference evidence="11" key="1">
    <citation type="submission" date="2016-03" db="EMBL/GenBank/DDBJ databases">
        <title>Mechanisms controlling the formation of the plant cell surface in tip-growing cells are functionally conserved among land plants.</title>
        <authorList>
            <person name="Honkanen S."/>
            <person name="Jones V.A."/>
            <person name="Morieri G."/>
            <person name="Champion C."/>
            <person name="Hetherington A.J."/>
            <person name="Kelly S."/>
            <person name="Saint-Marcoux D."/>
            <person name="Proust H."/>
            <person name="Prescott H."/>
            <person name="Dolan L."/>
        </authorList>
    </citation>
    <scope>NUCLEOTIDE SEQUENCE [LARGE SCALE GENOMIC DNA]</scope>
    <source>
        <tissue evidence="11">Whole gametophyte</tissue>
    </source>
</reference>
<feature type="compositionally biased region" description="Basic residues" evidence="9">
    <location>
        <begin position="156"/>
        <end position="169"/>
    </location>
</feature>
<dbReference type="EMBL" id="LVLJ01001645">
    <property type="protein sequence ID" value="OAE28864.1"/>
    <property type="molecule type" value="Genomic_DNA"/>
</dbReference>
<evidence type="ECO:0000313" key="12">
    <source>
        <dbReference type="Proteomes" id="UP000077202"/>
    </source>
</evidence>
<feature type="compositionally biased region" description="Polar residues" evidence="9">
    <location>
        <begin position="906"/>
        <end position="921"/>
    </location>
</feature>
<evidence type="ECO:0000256" key="1">
    <source>
        <dbReference type="ARBA" id="ARBA00012513"/>
    </source>
</evidence>
<evidence type="ECO:0000313" key="11">
    <source>
        <dbReference type="EMBL" id="OAE28864.1"/>
    </source>
</evidence>
<dbReference type="Pfam" id="PF12202">
    <property type="entry name" value="OSR1_C"/>
    <property type="match status" value="1"/>
</dbReference>
<feature type="compositionally biased region" description="Basic and acidic residues" evidence="9">
    <location>
        <begin position="1016"/>
        <end position="1060"/>
    </location>
</feature>
<dbReference type="Gene3D" id="1.10.510.10">
    <property type="entry name" value="Transferase(Phosphotransferase) domain 1"/>
    <property type="match status" value="1"/>
</dbReference>
<keyword evidence="5" id="KW-0418">Kinase</keyword>
<feature type="domain" description="Protein kinase" evidence="10">
    <location>
        <begin position="332"/>
        <end position="590"/>
    </location>
</feature>
<feature type="compositionally biased region" description="Basic and acidic residues" evidence="9">
    <location>
        <begin position="989"/>
        <end position="1006"/>
    </location>
</feature>
<dbReference type="GO" id="GO:0004674">
    <property type="term" value="F:protein serine/threonine kinase activity"/>
    <property type="evidence" value="ECO:0007669"/>
    <property type="project" value="UniProtKB-KW"/>
</dbReference>
<proteinExistence type="predicted"/>
<evidence type="ECO:0000259" key="10">
    <source>
        <dbReference type="PROSITE" id="PS50011"/>
    </source>
</evidence>
<evidence type="ECO:0000256" key="6">
    <source>
        <dbReference type="ARBA" id="ARBA00022840"/>
    </source>
</evidence>
<feature type="compositionally biased region" description="Gly residues" evidence="9">
    <location>
        <begin position="142"/>
        <end position="152"/>
    </location>
</feature>
<feature type="compositionally biased region" description="Basic and acidic residues" evidence="9">
    <location>
        <begin position="716"/>
        <end position="731"/>
    </location>
</feature>
<dbReference type="InterPro" id="IPR008271">
    <property type="entry name" value="Ser/Thr_kinase_AS"/>
</dbReference>
<feature type="region of interest" description="Disordered" evidence="9">
    <location>
        <begin position="880"/>
        <end position="925"/>
    </location>
</feature>
<sequence length="1073" mass="119365">MLEYSRPQDTTKDKALHGNKGGLKSEGTGRQRARGVEDNNHRCLRSLRPDVLQEPAERARRSQILGRRCDATSSFRDRVGRRDQSRNAIGPFSNPLREETTIDFRPDGAPKPSGEELEDPGTGLYPDETETESQIDDHDGQWGHGGGRGVVQGGSRRPRRGRSRRRRGSKAPTTDGMLRDQGKAGRQTGRGREEEEDDEAGVGSLDWLLVQVRGWCWWCVLLRICIEEGERVLHSASLVRGILLAFHTRLPLNVFNFWSKRHFGDCRSEGRKGRPGAGGRRMPERKGVVNGGGGGAGTGGGGGGGASDSDVEDGDDDKYSEFVEVDPTGRYGRYTHVLGKGAFKTVYRAFDEVDGIEVAWNQVRVQDVLQSPEDLERLYSEIHLLKTLKHKNIIKFYSSWVDTKTKNVNFITEIFTSGTLRQYRKRHKQVDIKAVKNWARQILRGLLYLHSHDPPIIHRDLKCDNIFVNGNQGEVKIGDLGLAAILRQAHAAHSVIGTPEFMAPELYEEEYNELVDIYSFGMCILEMVTFEYPYSECNNPVQIYKKVTSGKKPDALDRVKDADVRGFVEKCLATASRRLPARELLMDPFLHGEGDRENLDCVHTVSHSEFSADDMEELGSSVEGPLTRAESMKVGGYSVNGGSGSGGLSSTFRNSMTFADERAASASSPGPPPSYRDMKSDASRNGDVDDGDCDGDGEEDSKDQQHEDQNSLTFRLRGERPRRSRDFRVKGKRRDDDTIFLRLRIANTEGNIRNIHFPFDVEGDTAMSVASEMVAELDLSDQDVTTIAEMIDAEILALVPEWQPGVACEENGAEIGPDSNSYQEHFDSGLHSAFDEGSDSLSSEDSLTQEQRQAYRYSPRAEATMYGRFEEVTYTRGSESGQLKDHLFSSDSSELGEDGEQWSVGADQTTPRSDFSGAGSSHSHDHLWRGANGITRPNDYAIESFPATFNQLVEMKRAGHTESQAYDSRHKISSERPGIPSSLMTSNKVLEHNAFRAGPKPREELLSSKVAPGSDAEDKPSSALRELDILEQNQRKERESLQRVHEQAVQEMKNRHETRGAEGGSVATKSLRN</sequence>
<dbReference type="EC" id="2.7.11.1" evidence="1"/>
<feature type="region of interest" description="Disordered" evidence="9">
    <location>
        <begin position="960"/>
        <end position="1073"/>
    </location>
</feature>
<feature type="compositionally biased region" description="Gly residues" evidence="9">
    <location>
        <begin position="289"/>
        <end position="306"/>
    </location>
</feature>
<gene>
    <name evidence="11" type="ORF">AXG93_684s1440</name>
</gene>
<dbReference type="FunFam" id="1.10.510.10:FF:000046">
    <property type="entry name" value="probable serine/threonine-protein kinase WNK9"/>
    <property type="match status" value="1"/>
</dbReference>
<dbReference type="SMART" id="SM00220">
    <property type="entry name" value="S_TKc"/>
    <property type="match status" value="1"/>
</dbReference>
<dbReference type="Gene3D" id="3.30.200.20">
    <property type="entry name" value="Phosphorylase Kinase, domain 1"/>
    <property type="match status" value="1"/>
</dbReference>
<dbReference type="Proteomes" id="UP000077202">
    <property type="component" value="Unassembled WGS sequence"/>
</dbReference>
<evidence type="ECO:0000256" key="3">
    <source>
        <dbReference type="ARBA" id="ARBA00022679"/>
    </source>
</evidence>
<dbReference type="Gene3D" id="3.10.20.90">
    <property type="entry name" value="Phosphatidylinositol 3-kinase Catalytic Subunit, Chain A, domain 1"/>
    <property type="match status" value="1"/>
</dbReference>